<keyword evidence="3" id="KW-0804">Transcription</keyword>
<evidence type="ECO:0000256" key="2">
    <source>
        <dbReference type="ARBA" id="ARBA00023125"/>
    </source>
</evidence>
<proteinExistence type="predicted"/>
<dbReference type="AlphaFoldDB" id="A0A4V6PLP3"/>
<gene>
    <name evidence="6" type="ORF">E2F48_08280</name>
</gene>
<name>A0A4V6PLP3_9MICC</name>
<dbReference type="InterPro" id="IPR009057">
    <property type="entry name" value="Homeodomain-like_sf"/>
</dbReference>
<evidence type="ECO:0000256" key="1">
    <source>
        <dbReference type="ARBA" id="ARBA00023015"/>
    </source>
</evidence>
<comment type="caution">
    <text evidence="6">The sequence shown here is derived from an EMBL/GenBank/DDBJ whole genome shotgun (WGS) entry which is preliminary data.</text>
</comment>
<keyword evidence="7" id="KW-1185">Reference proteome</keyword>
<dbReference type="PROSITE" id="PS50977">
    <property type="entry name" value="HTH_TETR_2"/>
    <property type="match status" value="1"/>
</dbReference>
<organism evidence="6 7">
    <name type="scientific">Arthrobacter crusticola</name>
    <dbReference type="NCBI Taxonomy" id="2547960"/>
    <lineage>
        <taxon>Bacteria</taxon>
        <taxon>Bacillati</taxon>
        <taxon>Actinomycetota</taxon>
        <taxon>Actinomycetes</taxon>
        <taxon>Micrococcales</taxon>
        <taxon>Micrococcaceae</taxon>
        <taxon>Arthrobacter</taxon>
    </lineage>
</organism>
<accession>A0A4V6PLP3</accession>
<evidence type="ECO:0000313" key="7">
    <source>
        <dbReference type="Proteomes" id="UP000295411"/>
    </source>
</evidence>
<dbReference type="GO" id="GO:0000976">
    <property type="term" value="F:transcription cis-regulatory region binding"/>
    <property type="evidence" value="ECO:0007669"/>
    <property type="project" value="TreeGrafter"/>
</dbReference>
<evidence type="ECO:0000256" key="4">
    <source>
        <dbReference type="PROSITE-ProRule" id="PRU00335"/>
    </source>
</evidence>
<keyword evidence="1" id="KW-0805">Transcription regulation</keyword>
<dbReference type="PANTHER" id="PTHR30055:SF234">
    <property type="entry name" value="HTH-TYPE TRANSCRIPTIONAL REGULATOR BETI"/>
    <property type="match status" value="1"/>
</dbReference>
<evidence type="ECO:0000256" key="3">
    <source>
        <dbReference type="ARBA" id="ARBA00023163"/>
    </source>
</evidence>
<dbReference type="OrthoDB" id="9806334at2"/>
<dbReference type="RefSeq" id="WP_133403547.1">
    <property type="nucleotide sequence ID" value="NZ_SMTK01000003.1"/>
</dbReference>
<dbReference type="InterPro" id="IPR001647">
    <property type="entry name" value="HTH_TetR"/>
</dbReference>
<evidence type="ECO:0000313" key="6">
    <source>
        <dbReference type="EMBL" id="TDK25269.1"/>
    </source>
</evidence>
<reference evidence="6 7" key="1">
    <citation type="submission" date="2019-03" db="EMBL/GenBank/DDBJ databases">
        <title>Arthrobacter sp. nov., an bacterium isolated from biocrust in Mu Us Desert.</title>
        <authorList>
            <person name="Lixiong L."/>
        </authorList>
    </citation>
    <scope>NUCLEOTIDE SEQUENCE [LARGE SCALE GENOMIC DNA]</scope>
    <source>
        <strain evidence="6 7">SLN-3</strain>
    </source>
</reference>
<dbReference type="PANTHER" id="PTHR30055">
    <property type="entry name" value="HTH-TYPE TRANSCRIPTIONAL REGULATOR RUTR"/>
    <property type="match status" value="1"/>
</dbReference>
<feature type="DNA-binding region" description="H-T-H motif" evidence="4">
    <location>
        <begin position="25"/>
        <end position="44"/>
    </location>
</feature>
<keyword evidence="2 4" id="KW-0238">DNA-binding</keyword>
<dbReference type="EMBL" id="SMTK01000003">
    <property type="protein sequence ID" value="TDK25269.1"/>
    <property type="molecule type" value="Genomic_DNA"/>
</dbReference>
<dbReference type="Gene3D" id="1.10.357.10">
    <property type="entry name" value="Tetracycline Repressor, domain 2"/>
    <property type="match status" value="1"/>
</dbReference>
<dbReference type="GO" id="GO:0003700">
    <property type="term" value="F:DNA-binding transcription factor activity"/>
    <property type="evidence" value="ECO:0007669"/>
    <property type="project" value="TreeGrafter"/>
</dbReference>
<sequence length="187" mass="20539">MPSSRERILDSFEDTLIRDGERAATMEAVAAAAEVSKGGLLYHFPAKEALVEALAERLLALVEKDREQMSADPEGPGRYYVRTSVYEDSPLDRALVSMARLAQQGHPVARRTLSRIQELWLTTLEDRLGDRTAALAIKLLGDGLYYEAAFFRGEGAAGPSEKDLERVLSVVDLIVLNHCIPRGAADV</sequence>
<dbReference type="Proteomes" id="UP000295411">
    <property type="component" value="Unassembled WGS sequence"/>
</dbReference>
<dbReference type="Pfam" id="PF00440">
    <property type="entry name" value="TetR_N"/>
    <property type="match status" value="1"/>
</dbReference>
<evidence type="ECO:0000259" key="5">
    <source>
        <dbReference type="PROSITE" id="PS50977"/>
    </source>
</evidence>
<dbReference type="InterPro" id="IPR050109">
    <property type="entry name" value="HTH-type_TetR-like_transc_reg"/>
</dbReference>
<feature type="domain" description="HTH tetR-type" evidence="5">
    <location>
        <begin position="2"/>
        <end position="62"/>
    </location>
</feature>
<dbReference type="SUPFAM" id="SSF46689">
    <property type="entry name" value="Homeodomain-like"/>
    <property type="match status" value="1"/>
</dbReference>
<protein>
    <submittedName>
        <fullName evidence="6">TetR/AcrR family transcriptional regulator</fullName>
    </submittedName>
</protein>